<accession>A0A6G8R5M5</accession>
<sequence length="112" mass="12771">MFNLFKPVRPFIDYHMRAHQLVGQKLYLYEFRGGKPNGYFIRQEVAHDLTLRGLPMTSFVGVRGLMFIDERGAGIVMGHDWQLVDHTVRLQVLAELSEENARRALAAEGAAL</sequence>
<dbReference type="KEGG" id="vg:77945216"/>
<evidence type="ECO:0000313" key="2">
    <source>
        <dbReference type="Proteomes" id="UP000502617"/>
    </source>
</evidence>
<keyword evidence="2" id="KW-1185">Reference proteome</keyword>
<dbReference type="Proteomes" id="UP000502617">
    <property type="component" value="Segment"/>
</dbReference>
<dbReference type="GeneID" id="77945216"/>
<evidence type="ECO:0000313" key="1">
    <source>
        <dbReference type="EMBL" id="QIN96682.1"/>
    </source>
</evidence>
<dbReference type="RefSeq" id="YP_010669062.1">
    <property type="nucleotide sequence ID" value="NC_070959.1"/>
</dbReference>
<protein>
    <submittedName>
        <fullName evidence="1">Uncharacterized protein</fullName>
    </submittedName>
</protein>
<name>A0A6G8R5M5_9CAUD</name>
<proteinExistence type="predicted"/>
<reference evidence="1 2" key="1">
    <citation type="submission" date="2020-03" db="EMBL/GenBank/DDBJ databases">
        <title>The Isolation and Genome Sequence of a Novel Cyanophage S-N03 from the Huanghai Sea, China.</title>
        <authorList>
            <person name="Jiang T."/>
        </authorList>
    </citation>
    <scope>NUCLEOTIDE SEQUENCE [LARGE SCALE GENOMIC DNA]</scope>
</reference>
<organism evidence="1 2">
    <name type="scientific">Synechococcus phage S-N03</name>
    <dbReference type="NCBI Taxonomy" id="2718943"/>
    <lineage>
        <taxon>Viruses</taxon>
        <taxon>Duplodnaviria</taxon>
        <taxon>Heunggongvirae</taxon>
        <taxon>Uroviricota</taxon>
        <taxon>Caudoviricetes</taxon>
        <taxon>Pantevenvirales</taxon>
        <taxon>Kyanoviridae</taxon>
        <taxon>Huanghaivirus</taxon>
        <taxon>Huanghaivirus snothree</taxon>
    </lineage>
</organism>
<dbReference type="EMBL" id="MT162466">
    <property type="protein sequence ID" value="QIN96682.1"/>
    <property type="molecule type" value="Genomic_DNA"/>
</dbReference>